<feature type="signal peptide" evidence="1">
    <location>
        <begin position="1"/>
        <end position="22"/>
    </location>
</feature>
<evidence type="ECO:0000256" key="1">
    <source>
        <dbReference type="SAM" id="SignalP"/>
    </source>
</evidence>
<reference evidence="2 3" key="1">
    <citation type="submission" date="2018-04" db="EMBL/GenBank/DDBJ databases">
        <title>Genomic Encyclopedia of Type Strains, Phase IV (KMG-IV): sequencing the most valuable type-strain genomes for metagenomic binning, comparative biology and taxonomic classification.</title>
        <authorList>
            <person name="Goeker M."/>
        </authorList>
    </citation>
    <scope>NUCLEOTIDE SEQUENCE [LARGE SCALE GENOMIC DNA]</scope>
    <source>
        <strain evidence="2 3">DSM 14823</strain>
    </source>
</reference>
<keyword evidence="3" id="KW-1185">Reference proteome</keyword>
<proteinExistence type="predicted"/>
<feature type="chain" id="PRO_5015700988" evidence="1">
    <location>
        <begin position="23"/>
        <end position="162"/>
    </location>
</feature>
<sequence>MKFRVMLMTGLLPLGLGLAGCAAIGEKPESEAAAELLPAAPQPEAKAIASAYVAGLAEAIEQDDFAKLKAVIPRESKDKVTEEMFKQMAGELSEGLGTLKKTEYLGELNQSVVMDYIWKFTFEKMSADKDGKSRNLCKEVLYMVRMGRVDGRFVIVGSGFRF</sequence>
<comment type="caution">
    <text evidence="2">The sequence shown here is derived from an EMBL/GenBank/DDBJ whole genome shotgun (WGS) entry which is preliminary data.</text>
</comment>
<dbReference type="AlphaFoldDB" id="A0A2U1BAC4"/>
<dbReference type="Proteomes" id="UP000245959">
    <property type="component" value="Unassembled WGS sequence"/>
</dbReference>
<name>A0A2U1BAC4_9BACT</name>
<dbReference type="PROSITE" id="PS51257">
    <property type="entry name" value="PROKAR_LIPOPROTEIN"/>
    <property type="match status" value="1"/>
</dbReference>
<accession>A0A2U1BAC4</accession>
<organism evidence="2 3">
    <name type="scientific">Victivallis vadensis</name>
    <dbReference type="NCBI Taxonomy" id="172901"/>
    <lineage>
        <taxon>Bacteria</taxon>
        <taxon>Pseudomonadati</taxon>
        <taxon>Lentisphaerota</taxon>
        <taxon>Lentisphaeria</taxon>
        <taxon>Victivallales</taxon>
        <taxon>Victivallaceae</taxon>
        <taxon>Victivallis</taxon>
    </lineage>
</organism>
<evidence type="ECO:0000313" key="2">
    <source>
        <dbReference type="EMBL" id="PVY45581.1"/>
    </source>
</evidence>
<keyword evidence="1" id="KW-0732">Signal</keyword>
<gene>
    <name evidence="2" type="ORF">C8D82_102152</name>
</gene>
<dbReference type="RefSeq" id="WP_116882606.1">
    <property type="nucleotide sequence ID" value="NZ_CAUFPP010000011.1"/>
</dbReference>
<dbReference type="EMBL" id="QEKH01000002">
    <property type="protein sequence ID" value="PVY45581.1"/>
    <property type="molecule type" value="Genomic_DNA"/>
</dbReference>
<evidence type="ECO:0000313" key="3">
    <source>
        <dbReference type="Proteomes" id="UP000245959"/>
    </source>
</evidence>
<protein>
    <submittedName>
        <fullName evidence="2">Uncharacterized protein</fullName>
    </submittedName>
</protein>